<reference evidence="1" key="2">
    <citation type="submission" date="2023-06" db="EMBL/GenBank/DDBJ databases">
        <authorList>
            <consortium name="Lawrence Berkeley National Laboratory"/>
            <person name="Haridas S."/>
            <person name="Hensen N."/>
            <person name="Bonometti L."/>
            <person name="Westerberg I."/>
            <person name="Brannstrom I.O."/>
            <person name="Guillou S."/>
            <person name="Cros-Aarteil S."/>
            <person name="Calhoun S."/>
            <person name="Kuo A."/>
            <person name="Mondo S."/>
            <person name="Pangilinan J."/>
            <person name="Riley R."/>
            <person name="Labutti K."/>
            <person name="Andreopoulos B."/>
            <person name="Lipzen A."/>
            <person name="Chen C."/>
            <person name="Yanf M."/>
            <person name="Daum C."/>
            <person name="Ng V."/>
            <person name="Clum A."/>
            <person name="Steindorff A."/>
            <person name="Ohm R."/>
            <person name="Martin F."/>
            <person name="Silar P."/>
            <person name="Natvig D."/>
            <person name="Lalanne C."/>
            <person name="Gautier V."/>
            <person name="Ament-Velasquez S.L."/>
            <person name="Kruys A."/>
            <person name="Hutchinson M.I."/>
            <person name="Powell A.J."/>
            <person name="Barry K."/>
            <person name="Miller A.N."/>
            <person name="Grigoriev I.V."/>
            <person name="Debuchy R."/>
            <person name="Gladieux P."/>
            <person name="Thoren M.H."/>
            <person name="Johannesson H."/>
        </authorList>
    </citation>
    <scope>NUCLEOTIDE SEQUENCE</scope>
    <source>
        <strain evidence="1">CBS 958.72</strain>
    </source>
</reference>
<dbReference type="EMBL" id="JAULSN010000002">
    <property type="protein sequence ID" value="KAK3379570.1"/>
    <property type="molecule type" value="Genomic_DNA"/>
</dbReference>
<dbReference type="Proteomes" id="UP001287356">
    <property type="component" value="Unassembled WGS sequence"/>
</dbReference>
<organism evidence="1 2">
    <name type="scientific">Lasiosphaeria ovina</name>
    <dbReference type="NCBI Taxonomy" id="92902"/>
    <lineage>
        <taxon>Eukaryota</taxon>
        <taxon>Fungi</taxon>
        <taxon>Dikarya</taxon>
        <taxon>Ascomycota</taxon>
        <taxon>Pezizomycotina</taxon>
        <taxon>Sordariomycetes</taxon>
        <taxon>Sordariomycetidae</taxon>
        <taxon>Sordariales</taxon>
        <taxon>Lasiosphaeriaceae</taxon>
        <taxon>Lasiosphaeria</taxon>
    </lineage>
</organism>
<protein>
    <submittedName>
        <fullName evidence="1">Uncharacterized protein</fullName>
    </submittedName>
</protein>
<reference evidence="1" key="1">
    <citation type="journal article" date="2023" name="Mol. Phylogenet. Evol.">
        <title>Genome-scale phylogeny and comparative genomics of the fungal order Sordariales.</title>
        <authorList>
            <person name="Hensen N."/>
            <person name="Bonometti L."/>
            <person name="Westerberg I."/>
            <person name="Brannstrom I.O."/>
            <person name="Guillou S."/>
            <person name="Cros-Aarteil S."/>
            <person name="Calhoun S."/>
            <person name="Haridas S."/>
            <person name="Kuo A."/>
            <person name="Mondo S."/>
            <person name="Pangilinan J."/>
            <person name="Riley R."/>
            <person name="LaButti K."/>
            <person name="Andreopoulos B."/>
            <person name="Lipzen A."/>
            <person name="Chen C."/>
            <person name="Yan M."/>
            <person name="Daum C."/>
            <person name="Ng V."/>
            <person name="Clum A."/>
            <person name="Steindorff A."/>
            <person name="Ohm R.A."/>
            <person name="Martin F."/>
            <person name="Silar P."/>
            <person name="Natvig D.O."/>
            <person name="Lalanne C."/>
            <person name="Gautier V."/>
            <person name="Ament-Velasquez S.L."/>
            <person name="Kruys A."/>
            <person name="Hutchinson M.I."/>
            <person name="Powell A.J."/>
            <person name="Barry K."/>
            <person name="Miller A.N."/>
            <person name="Grigoriev I.V."/>
            <person name="Debuchy R."/>
            <person name="Gladieux P."/>
            <person name="Hiltunen Thoren M."/>
            <person name="Johannesson H."/>
        </authorList>
    </citation>
    <scope>NUCLEOTIDE SEQUENCE</scope>
    <source>
        <strain evidence="1">CBS 958.72</strain>
    </source>
</reference>
<proteinExistence type="predicted"/>
<sequence>MGQRHQLFIISKIQDRYRTLAAIHHQWLYGASATKACWRVLQVLEHQANKRLIKHELAYAATRPDEWWDNLGDDDHVTPFPVTATCLLVSAGIDPRPESHYQHDVIPLSIAITPDEVDNNDEITVIDISNLNAVRYCFIFLGDPMAPITGIQYYRTYYKQDRPDIPQPADLEAWDLVHIEALRDLWPHEAWEEAEKVLSTACKGGRGGHDDYRIKSLRRLAFEKAIRLVAEQPQLMEFLVTIEAIPRFHSDLWEFLQAHPNLVQGRGGLRLLGLAMRHTTFLDVSSYPWVLDVVTSAVVRD</sequence>
<evidence type="ECO:0000313" key="1">
    <source>
        <dbReference type="EMBL" id="KAK3379570.1"/>
    </source>
</evidence>
<name>A0AAE0TSW1_9PEZI</name>
<gene>
    <name evidence="1" type="ORF">B0T24DRAFT_162423</name>
</gene>
<keyword evidence="2" id="KW-1185">Reference proteome</keyword>
<comment type="caution">
    <text evidence="1">The sequence shown here is derived from an EMBL/GenBank/DDBJ whole genome shotgun (WGS) entry which is preliminary data.</text>
</comment>
<accession>A0AAE0TSW1</accession>
<evidence type="ECO:0000313" key="2">
    <source>
        <dbReference type="Proteomes" id="UP001287356"/>
    </source>
</evidence>
<dbReference type="AlphaFoldDB" id="A0AAE0TSW1"/>